<evidence type="ECO:0000313" key="2">
    <source>
        <dbReference type="EMBL" id="GJD54346.1"/>
    </source>
</evidence>
<dbReference type="SUPFAM" id="SSF56281">
    <property type="entry name" value="Metallo-hydrolase/oxidoreductase"/>
    <property type="match status" value="1"/>
</dbReference>
<dbReference type="PANTHER" id="PTHR30619">
    <property type="entry name" value="DNA INTERNALIZATION/COMPETENCE PROTEIN COMEC/REC2"/>
    <property type="match status" value="1"/>
</dbReference>
<reference evidence="2" key="2">
    <citation type="journal article" date="2021" name="Front. Microbiol.">
        <title>Comprehensive Comparative Genomics and Phenotyping of Methylobacterium Species.</title>
        <authorList>
            <person name="Alessa O."/>
            <person name="Ogura Y."/>
            <person name="Fujitani Y."/>
            <person name="Takami H."/>
            <person name="Hayashi T."/>
            <person name="Sahin N."/>
            <person name="Tani A."/>
        </authorList>
    </citation>
    <scope>NUCLEOTIDE SEQUENCE</scope>
    <source>
        <strain evidence="2">DSM 22415</strain>
    </source>
</reference>
<dbReference type="Gene3D" id="3.60.15.10">
    <property type="entry name" value="Ribonuclease Z/Hydroxyacylglutathione hydrolase-like"/>
    <property type="match status" value="1"/>
</dbReference>
<evidence type="ECO:0000313" key="3">
    <source>
        <dbReference type="EMBL" id="VUF13041.1"/>
    </source>
</evidence>
<evidence type="ECO:0000256" key="1">
    <source>
        <dbReference type="SAM" id="MobiDB-lite"/>
    </source>
</evidence>
<evidence type="ECO:0008006" key="6">
    <source>
        <dbReference type="Google" id="ProtNLM"/>
    </source>
</evidence>
<proteinExistence type="predicted"/>
<dbReference type="InterPro" id="IPR052159">
    <property type="entry name" value="Competence_DNA_uptake"/>
</dbReference>
<dbReference type="EMBL" id="BPQI01000004">
    <property type="protein sequence ID" value="GJD54346.1"/>
    <property type="molecule type" value="Genomic_DNA"/>
</dbReference>
<dbReference type="Proteomes" id="UP001055303">
    <property type="component" value="Unassembled WGS sequence"/>
</dbReference>
<accession>A0A564G085</accession>
<sequence>MTASTVHFRVGNGDMALIELEDGRTILVDVNARQPGADIPDVIAQLRKRLKRDASGRLYLDAFLLTHPDQDHCRGLREHFHLGPPETWFKTSDKIVIREMWSSPIVFRRASRDHKLCEDADAWACEARRRVKRFRALGIGSDGERIRIMGEDVDGKTDDLGPILVKIDEEFSSICSATSQFKARLIAPMPASDNEEDEILSKNNSSVILGLAIQADGYADASRYLFGGDAEVGIWEQVWDRNKERKHVLEYDVLVAPHHCSWRSLSWDSWSDYGEDAEVSEAARSALGQARSGAEVIASSKKVKDDHDDPPCIRAKREYEDIVEPQKGTFTCIADRPGSDPYEIEVTHAGHKPKRPTVSATVAASTGIGATPLPHG</sequence>
<dbReference type="PANTHER" id="PTHR30619:SF1">
    <property type="entry name" value="RECOMBINATION PROTEIN 2"/>
    <property type="match status" value="1"/>
</dbReference>
<reference evidence="3 4" key="1">
    <citation type="submission" date="2019-06" db="EMBL/GenBank/DDBJ databases">
        <authorList>
            <person name="Rodrigo-Torres L."/>
            <person name="Arahal R. D."/>
            <person name="Lucena T."/>
        </authorList>
    </citation>
    <scope>NUCLEOTIDE SEQUENCE [LARGE SCALE GENOMIC DNA]</scope>
    <source>
        <strain evidence="3 4">SW08-7</strain>
    </source>
</reference>
<evidence type="ECO:0000313" key="5">
    <source>
        <dbReference type="Proteomes" id="UP001055303"/>
    </source>
</evidence>
<protein>
    <recommendedName>
        <fullName evidence="6">Metallohydrolase</fullName>
    </recommendedName>
</protein>
<gene>
    <name evidence="2" type="ORF">IFDJLNFL_0217</name>
    <name evidence="3" type="ORF">MTDSW087_02739</name>
</gene>
<dbReference type="AlphaFoldDB" id="A0A564G085"/>
<keyword evidence="5" id="KW-1185">Reference proteome</keyword>
<dbReference type="EMBL" id="CABFVH010000015">
    <property type="protein sequence ID" value="VUF13041.1"/>
    <property type="molecule type" value="Genomic_DNA"/>
</dbReference>
<evidence type="ECO:0000313" key="4">
    <source>
        <dbReference type="Proteomes" id="UP000401717"/>
    </source>
</evidence>
<reference evidence="2" key="3">
    <citation type="submission" date="2021-08" db="EMBL/GenBank/DDBJ databases">
        <authorList>
            <person name="Tani A."/>
            <person name="Ola A."/>
            <person name="Ogura Y."/>
            <person name="Katsura K."/>
            <person name="Hayashi T."/>
        </authorList>
    </citation>
    <scope>NUCLEOTIDE SEQUENCE</scope>
    <source>
        <strain evidence="2">DSM 22415</strain>
    </source>
</reference>
<dbReference type="OrthoDB" id="9768813at2"/>
<feature type="region of interest" description="Disordered" evidence="1">
    <location>
        <begin position="350"/>
        <end position="376"/>
    </location>
</feature>
<name>A0A564G085_9HYPH</name>
<dbReference type="InterPro" id="IPR036866">
    <property type="entry name" value="RibonucZ/Hydroxyglut_hydro"/>
</dbReference>
<organism evidence="3 4">
    <name type="scientific">Methylobacterium dankookense</name>
    <dbReference type="NCBI Taxonomy" id="560405"/>
    <lineage>
        <taxon>Bacteria</taxon>
        <taxon>Pseudomonadati</taxon>
        <taxon>Pseudomonadota</taxon>
        <taxon>Alphaproteobacteria</taxon>
        <taxon>Hyphomicrobiales</taxon>
        <taxon>Methylobacteriaceae</taxon>
        <taxon>Methylobacterium</taxon>
    </lineage>
</organism>
<dbReference type="RefSeq" id="WP_144764705.1">
    <property type="nucleotide sequence ID" value="NZ_BPQI01000004.1"/>
</dbReference>
<dbReference type="Proteomes" id="UP000401717">
    <property type="component" value="Unassembled WGS sequence"/>
</dbReference>